<dbReference type="OrthoDB" id="342281at2759"/>
<accession>A0A084VML4</accession>
<dbReference type="STRING" id="74873.A0A084VML4"/>
<evidence type="ECO:0000256" key="1">
    <source>
        <dbReference type="SAM" id="SignalP"/>
    </source>
</evidence>
<dbReference type="AlphaFoldDB" id="A0A084VML4"/>
<feature type="signal peptide" evidence="1">
    <location>
        <begin position="1"/>
        <end position="21"/>
    </location>
</feature>
<keyword evidence="4" id="KW-1185">Reference proteome</keyword>
<evidence type="ECO:0000313" key="4">
    <source>
        <dbReference type="Proteomes" id="UP000030765"/>
    </source>
</evidence>
<feature type="chain" id="PRO_5001783825" evidence="1">
    <location>
        <begin position="22"/>
        <end position="114"/>
    </location>
</feature>
<dbReference type="EnsemblMetazoa" id="ASIC006548-RA">
    <property type="protein sequence ID" value="ASIC006548-PA"/>
    <property type="gene ID" value="ASIC006548"/>
</dbReference>
<protein>
    <submittedName>
        <fullName evidence="2 3">Uncharacterized protein</fullName>
    </submittedName>
</protein>
<gene>
    <name evidence="2" type="ORF">ZHAS_00006548</name>
</gene>
<dbReference type="EMBL" id="KE524975">
    <property type="protein sequence ID" value="KFB39208.1"/>
    <property type="molecule type" value="Genomic_DNA"/>
</dbReference>
<reference evidence="2 4" key="1">
    <citation type="journal article" date="2014" name="BMC Genomics">
        <title>Genome sequence of Anopheles sinensis provides insight into genetics basis of mosquito competence for malaria parasites.</title>
        <authorList>
            <person name="Zhou D."/>
            <person name="Zhang D."/>
            <person name="Ding G."/>
            <person name="Shi L."/>
            <person name="Hou Q."/>
            <person name="Ye Y."/>
            <person name="Xu Y."/>
            <person name="Zhou H."/>
            <person name="Xiong C."/>
            <person name="Li S."/>
            <person name="Yu J."/>
            <person name="Hong S."/>
            <person name="Yu X."/>
            <person name="Zou P."/>
            <person name="Chen C."/>
            <person name="Chang X."/>
            <person name="Wang W."/>
            <person name="Lv Y."/>
            <person name="Sun Y."/>
            <person name="Ma L."/>
            <person name="Shen B."/>
            <person name="Zhu C."/>
        </authorList>
    </citation>
    <scope>NUCLEOTIDE SEQUENCE [LARGE SCALE GENOMIC DNA]</scope>
</reference>
<organism evidence="2">
    <name type="scientific">Anopheles sinensis</name>
    <name type="common">Mosquito</name>
    <dbReference type="NCBI Taxonomy" id="74873"/>
    <lineage>
        <taxon>Eukaryota</taxon>
        <taxon>Metazoa</taxon>
        <taxon>Ecdysozoa</taxon>
        <taxon>Arthropoda</taxon>
        <taxon>Hexapoda</taxon>
        <taxon>Insecta</taxon>
        <taxon>Pterygota</taxon>
        <taxon>Neoptera</taxon>
        <taxon>Endopterygota</taxon>
        <taxon>Diptera</taxon>
        <taxon>Nematocera</taxon>
        <taxon>Culicoidea</taxon>
        <taxon>Culicidae</taxon>
        <taxon>Anophelinae</taxon>
        <taxon>Anopheles</taxon>
    </lineage>
</organism>
<proteinExistence type="predicted"/>
<keyword evidence="1" id="KW-0732">Signal</keyword>
<dbReference type="Proteomes" id="UP000030765">
    <property type="component" value="Unassembled WGS sequence"/>
</dbReference>
<name>A0A084VML4_ANOSI</name>
<sequence length="114" mass="12889">MEISTLLLVVCILFLYYVSEEFPTDLPSNRNHIKSDIHDLAFPKYTSEELDANPVCFQELKQISERISHLEKINYEKFGPTDYAALKFGGEVVSVVSKTVAPATLSQAVLDMLY</sequence>
<dbReference type="VEuPathDB" id="VectorBase:ASIC006548"/>
<dbReference type="EMBL" id="ATLV01014601">
    <property type="status" value="NOT_ANNOTATED_CDS"/>
    <property type="molecule type" value="Genomic_DNA"/>
</dbReference>
<reference evidence="3" key="2">
    <citation type="submission" date="2020-05" db="UniProtKB">
        <authorList>
            <consortium name="EnsemblMetazoa"/>
        </authorList>
    </citation>
    <scope>IDENTIFICATION</scope>
</reference>
<evidence type="ECO:0000313" key="3">
    <source>
        <dbReference type="EnsemblMetazoa" id="ASIC006548-PA"/>
    </source>
</evidence>
<dbReference type="VEuPathDB" id="VectorBase:ASIS009128"/>
<evidence type="ECO:0000313" key="2">
    <source>
        <dbReference type="EMBL" id="KFB39208.1"/>
    </source>
</evidence>